<dbReference type="GO" id="GO:0008198">
    <property type="term" value="F:ferrous iron binding"/>
    <property type="evidence" value="ECO:0007669"/>
    <property type="project" value="InterPro"/>
</dbReference>
<dbReference type="NCBIfam" id="NF009901">
    <property type="entry name" value="PRK13364.1"/>
    <property type="match status" value="1"/>
</dbReference>
<keyword evidence="3" id="KW-1185">Reference proteome</keyword>
<gene>
    <name evidence="2" type="primary">pcaH_2</name>
    <name evidence="2" type="ORF">NCCP1664_17360</name>
</gene>
<accession>A0A5A7NR14</accession>
<dbReference type="Proteomes" id="UP000325307">
    <property type="component" value="Unassembled WGS sequence"/>
</dbReference>
<comment type="caution">
    <text evidence="2">The sequence shown here is derived from an EMBL/GenBank/DDBJ whole genome shotgun (WGS) entry which is preliminary data.</text>
</comment>
<dbReference type="Gene3D" id="3.40.830.10">
    <property type="entry name" value="LigB-like"/>
    <property type="match status" value="1"/>
</dbReference>
<reference evidence="2 3" key="1">
    <citation type="submission" date="2019-09" db="EMBL/GenBank/DDBJ databases">
        <title>Arthrobacter zafarii sp. nov., a moderately thermotolerant and halotolerant actinobacterium isolated from Cholistan desert soil of Pakistan.</title>
        <authorList>
            <person name="Amin A."/>
            <person name="Ahmed I."/>
            <person name="Khalid N."/>
            <person name="Schumann P."/>
            <person name="Busse H.J."/>
            <person name="Khan I.U."/>
            <person name="Li S."/>
            <person name="Li W.J."/>
        </authorList>
    </citation>
    <scope>NUCLEOTIDE SEQUENCE [LARGE SCALE GENOMIC DNA]</scope>
    <source>
        <strain evidence="2 3">NCCP-1664</strain>
    </source>
</reference>
<name>A0A5A7NR14_9MICC</name>
<evidence type="ECO:0000313" key="2">
    <source>
        <dbReference type="EMBL" id="GER23240.1"/>
    </source>
</evidence>
<keyword evidence="2" id="KW-0223">Dioxygenase</keyword>
<dbReference type="NCBIfam" id="NF009903">
    <property type="entry name" value="PRK13366.1"/>
    <property type="match status" value="1"/>
</dbReference>
<dbReference type="RefSeq" id="WP_149956850.1">
    <property type="nucleotide sequence ID" value="NZ_BKDJ01000008.1"/>
</dbReference>
<dbReference type="NCBIfam" id="NF009902">
    <property type="entry name" value="PRK13365.1"/>
    <property type="match status" value="1"/>
</dbReference>
<dbReference type="AlphaFoldDB" id="A0A5A7NR14"/>
<dbReference type="EMBL" id="BKDJ01000008">
    <property type="protein sequence ID" value="GER23240.1"/>
    <property type="molecule type" value="Genomic_DNA"/>
</dbReference>
<dbReference type="InterPro" id="IPR004183">
    <property type="entry name" value="Xdiol_dOase_suB"/>
</dbReference>
<sequence>MAELIWGLATSHVPSIGAAMDNGKTEDPYWKPLFDGYAPAREWMAKHTPDVAIIVYNDHANAIELNMTPMFAIGTADAYKVADEGWGSRNVPPVAGAPELSEHILVSLVDEGFDMTVCQELEVDHGLTVPLSVYCPDPGDAWPCAVVPILVNVIQYPQPTAARCLALGEALGRAIRSFPKDLKVAVFGTGGMSHQLAGARAGLINEKFDRMFLETIETDPAALAALSREDYIREAGSEGIELIMWLVMRGALGPGIRRVHETYHVPASNTAAALALFENLPGGAGQPSGASPR</sequence>
<dbReference type="OrthoDB" id="8673673at2"/>
<dbReference type="Pfam" id="PF02900">
    <property type="entry name" value="LigB"/>
    <property type="match status" value="1"/>
</dbReference>
<organism evidence="2 3">
    <name type="scientific">Zafaria cholistanensis</name>
    <dbReference type="NCBI Taxonomy" id="1682741"/>
    <lineage>
        <taxon>Bacteria</taxon>
        <taxon>Bacillati</taxon>
        <taxon>Actinomycetota</taxon>
        <taxon>Actinomycetes</taxon>
        <taxon>Micrococcales</taxon>
        <taxon>Micrococcaceae</taxon>
        <taxon>Zafaria</taxon>
    </lineage>
</organism>
<proteinExistence type="predicted"/>
<evidence type="ECO:0000259" key="1">
    <source>
        <dbReference type="Pfam" id="PF02900"/>
    </source>
</evidence>
<dbReference type="SUPFAM" id="SSF53213">
    <property type="entry name" value="LigB-like"/>
    <property type="match status" value="1"/>
</dbReference>
<protein>
    <submittedName>
        <fullName evidence="2">Protocatechuate 4,5-dioxygenase subunit beta</fullName>
    </submittedName>
</protein>
<evidence type="ECO:0000313" key="3">
    <source>
        <dbReference type="Proteomes" id="UP000325307"/>
    </source>
</evidence>
<feature type="domain" description="Extradiol ring-cleavage dioxygenase class III enzyme subunit B" evidence="1">
    <location>
        <begin position="9"/>
        <end position="271"/>
    </location>
</feature>
<dbReference type="GO" id="GO:0016702">
    <property type="term" value="F:oxidoreductase activity, acting on single donors with incorporation of molecular oxygen, incorporation of two atoms of oxygen"/>
    <property type="evidence" value="ECO:0007669"/>
    <property type="project" value="UniProtKB-ARBA"/>
</dbReference>
<keyword evidence="2" id="KW-0560">Oxidoreductase</keyword>